<reference evidence="7" key="1">
    <citation type="submission" date="2020-12" db="EMBL/GenBank/DDBJ databases">
        <title>Bacterial taxonomy.</title>
        <authorList>
            <person name="Pan X."/>
        </authorList>
    </citation>
    <scope>NUCLEOTIDE SEQUENCE</scope>
    <source>
        <strain evidence="7">B2012</strain>
    </source>
</reference>
<feature type="transmembrane region" description="Helical" evidence="6">
    <location>
        <begin position="56"/>
        <end position="73"/>
    </location>
</feature>
<evidence type="ECO:0000256" key="4">
    <source>
        <dbReference type="ARBA" id="ARBA00022989"/>
    </source>
</evidence>
<feature type="transmembrane region" description="Helical" evidence="6">
    <location>
        <begin position="79"/>
        <end position="105"/>
    </location>
</feature>
<dbReference type="RefSeq" id="WP_198884120.1">
    <property type="nucleotide sequence ID" value="NZ_JAEKJA010000024.1"/>
</dbReference>
<proteinExistence type="predicted"/>
<dbReference type="PANTHER" id="PTHR33931:SF2">
    <property type="entry name" value="HOLIN-LIKE PROTEIN CIDA"/>
    <property type="match status" value="1"/>
</dbReference>
<evidence type="ECO:0000256" key="5">
    <source>
        <dbReference type="ARBA" id="ARBA00023136"/>
    </source>
</evidence>
<dbReference type="PANTHER" id="PTHR33931">
    <property type="entry name" value="HOLIN-LIKE PROTEIN CIDA-RELATED"/>
    <property type="match status" value="1"/>
</dbReference>
<dbReference type="InterPro" id="IPR005538">
    <property type="entry name" value="LrgA/CidA"/>
</dbReference>
<name>A0A934IKL0_9HYPH</name>
<keyword evidence="2" id="KW-1003">Cell membrane</keyword>
<evidence type="ECO:0000256" key="3">
    <source>
        <dbReference type="ARBA" id="ARBA00022692"/>
    </source>
</evidence>
<evidence type="ECO:0000313" key="7">
    <source>
        <dbReference type="EMBL" id="MBJ3778218.1"/>
    </source>
</evidence>
<evidence type="ECO:0000313" key="8">
    <source>
        <dbReference type="Proteomes" id="UP000609531"/>
    </source>
</evidence>
<gene>
    <name evidence="7" type="ORF">JCR33_21130</name>
</gene>
<keyword evidence="8" id="KW-1185">Reference proteome</keyword>
<evidence type="ECO:0000256" key="1">
    <source>
        <dbReference type="ARBA" id="ARBA00004651"/>
    </source>
</evidence>
<organism evidence="7 8">
    <name type="scientific">Acuticoccus mangrovi</name>
    <dbReference type="NCBI Taxonomy" id="2796142"/>
    <lineage>
        <taxon>Bacteria</taxon>
        <taxon>Pseudomonadati</taxon>
        <taxon>Pseudomonadota</taxon>
        <taxon>Alphaproteobacteria</taxon>
        <taxon>Hyphomicrobiales</taxon>
        <taxon>Amorphaceae</taxon>
        <taxon>Acuticoccus</taxon>
    </lineage>
</organism>
<feature type="transmembrane region" description="Helical" evidence="6">
    <location>
        <begin position="25"/>
        <end position="44"/>
    </location>
</feature>
<comment type="caution">
    <text evidence="7">The sequence shown here is derived from an EMBL/GenBank/DDBJ whole genome shotgun (WGS) entry which is preliminary data.</text>
</comment>
<protein>
    <submittedName>
        <fullName evidence="7">CidA/LrgA family protein</fullName>
    </submittedName>
</protein>
<dbReference type="EMBL" id="JAEKJA010000024">
    <property type="protein sequence ID" value="MBJ3778218.1"/>
    <property type="molecule type" value="Genomic_DNA"/>
</dbReference>
<evidence type="ECO:0000256" key="6">
    <source>
        <dbReference type="SAM" id="Phobius"/>
    </source>
</evidence>
<comment type="subcellular location">
    <subcellularLocation>
        <location evidence="1">Cell membrane</location>
        <topology evidence="1">Multi-pass membrane protein</topology>
    </subcellularLocation>
</comment>
<accession>A0A934IKL0</accession>
<dbReference type="Proteomes" id="UP000609531">
    <property type="component" value="Unassembled WGS sequence"/>
</dbReference>
<keyword evidence="3 6" id="KW-0812">Transmembrane</keyword>
<evidence type="ECO:0000256" key="2">
    <source>
        <dbReference type="ARBA" id="ARBA00022475"/>
    </source>
</evidence>
<keyword evidence="4 6" id="KW-1133">Transmembrane helix</keyword>
<keyword evidence="5 6" id="KW-0472">Membrane</keyword>
<dbReference type="GO" id="GO:0005886">
    <property type="term" value="C:plasma membrane"/>
    <property type="evidence" value="ECO:0007669"/>
    <property type="project" value="UniProtKB-SubCell"/>
</dbReference>
<dbReference type="AlphaFoldDB" id="A0A934IKL0"/>
<dbReference type="Pfam" id="PF03788">
    <property type="entry name" value="LrgA"/>
    <property type="match status" value="1"/>
</dbReference>
<sequence length="111" mass="11600">MINALVVLLGFQLGGEVVVRFLGLPVPGPVLGAGALALALLWRGRVDTVLSGTAHGILRNLSLLFVPAAVGVIEHRDVFVRYGLPLIVTLIVSAILALTAAALVFRAVGRR</sequence>